<accession>A0ACC1T9N3</accession>
<reference evidence="1" key="1">
    <citation type="submission" date="2022-07" db="EMBL/GenBank/DDBJ databases">
        <title>Genome Sequence of Phlebia brevispora.</title>
        <authorList>
            <person name="Buettner E."/>
        </authorList>
    </citation>
    <scope>NUCLEOTIDE SEQUENCE</scope>
    <source>
        <strain evidence="1">MPL23</strain>
    </source>
</reference>
<evidence type="ECO:0000313" key="1">
    <source>
        <dbReference type="EMBL" id="KAJ3556583.1"/>
    </source>
</evidence>
<protein>
    <submittedName>
        <fullName evidence="1">Uncharacterized protein</fullName>
    </submittedName>
</protein>
<dbReference type="EMBL" id="JANHOG010000229">
    <property type="protein sequence ID" value="KAJ3556583.1"/>
    <property type="molecule type" value="Genomic_DNA"/>
</dbReference>
<comment type="caution">
    <text evidence="1">The sequence shown here is derived from an EMBL/GenBank/DDBJ whole genome shotgun (WGS) entry which is preliminary data.</text>
</comment>
<dbReference type="Proteomes" id="UP001148662">
    <property type="component" value="Unassembled WGS sequence"/>
</dbReference>
<name>A0ACC1T9N3_9APHY</name>
<organism evidence="1 2">
    <name type="scientific">Phlebia brevispora</name>
    <dbReference type="NCBI Taxonomy" id="194682"/>
    <lineage>
        <taxon>Eukaryota</taxon>
        <taxon>Fungi</taxon>
        <taxon>Dikarya</taxon>
        <taxon>Basidiomycota</taxon>
        <taxon>Agaricomycotina</taxon>
        <taxon>Agaricomycetes</taxon>
        <taxon>Polyporales</taxon>
        <taxon>Meruliaceae</taxon>
        <taxon>Phlebia</taxon>
    </lineage>
</organism>
<evidence type="ECO:0000313" key="2">
    <source>
        <dbReference type="Proteomes" id="UP001148662"/>
    </source>
</evidence>
<proteinExistence type="predicted"/>
<gene>
    <name evidence="1" type="ORF">NM688_g1954</name>
</gene>
<keyword evidence="2" id="KW-1185">Reference proteome</keyword>
<sequence>MFLDLRDSESEQAPQLDPSREKCLDSSSSKTSQLCRPSPYKLGDVVATKRELGKIALVCRQWSRKIQPKIFERIELRHYKDVQTFRSFLACPNSRVAGYIRHITISSSLCEYPQQPWIHSVCIYILPKLKNVNKDVPLTVTGPLPGRKCMKTIHGLLPRWAPSFSYPIRRLSLFDVRLRQSRDLFRLLKEVPCLEELTCKRVTWDVSPNEAGEPIPFQTSCLPISIRNTSGVIRYTMVDCTDCRIAAWLSVLIAPSRTNRITREDACTACLIANAFMKNGYNPSRSSTTAAGLSPDPSDGGYEENAVRAVRWTDEIWFMTEQLGSTQVVMPHVAVYLTPSVIGQQRRIRAISIAIQEDIPEASLTRWNWAAVDANAARLLALEVVLLVFHSGEDLQRFNKNVAVSMPYLWESHKLNYALSTDSGWVRMECRGASPAYRLDTNILALVIYFRRIQICMVTISSRSWANTD</sequence>